<accession>A0A448N0Z6</accession>
<feature type="transmembrane region" description="Helical" evidence="2">
    <location>
        <begin position="138"/>
        <end position="163"/>
    </location>
</feature>
<dbReference type="EMBL" id="LR134406">
    <property type="protein sequence ID" value="VEH71042.1"/>
    <property type="molecule type" value="Genomic_DNA"/>
</dbReference>
<keyword evidence="4" id="KW-1185">Reference proteome</keyword>
<sequence>MSRKNNDDVEPDLEDKVIETEADAPGKETRTGEVKSGDEAVLPRRVPVFRALRVGGALTVLAAVALALAWAGSRWGRTDSHDSTPVWVVCAILSFVWFFAAGNGKRRIVPAVIVGLGWAAIIVYQLRSWWMLFDKTSVGAALLLAWALGAFGLGIVAVFDLLLRGIRDQRGLPEGGRGDPAGIMFSRHDGSKAGSGIARRARWVAVALIPVLALTGATVSLRALTDFPVHSTPFSHTTAAMPEGALPEFPATVGSTVAWTRDVPDLLAVAAGAAGPIILTTDGLTALRPDGTTLWTYHRQAKYEDPLTSPDGRHVVLRMSVPRGGPGQGNGHDQTDAPAYDSLTLVLDSLTGQVTSEHPTGGSGIQLTDSVVLDGDIAYDLADGSQRWTLPDDFEVAKNHTKSAGHASLILERRRENSDRSNPVLLVAPDTDPSAAVEVQGIPAEDACGPFEGIVVANGWVAQYAEALPERKEADGEKLTESATMQAVTLDSLAGLETSAPVPLGRAAGVNYRASTASGTLALYPEYSVDEKKKNCEMISLGKSDKAWVGAVFDPVSRTTTPASQYAGVAAAKIGVTIMREGETLSGAVVVQPGDGSDGATIPIAPGSTYLSFASYAQYGGGSGSCYLHTPVQLAGRCGGVDAVFKNTPGVTVVVFDPEKEIGEVSSYRSNYRSYRRLYGLTGGVS</sequence>
<keyword evidence="2" id="KW-0812">Transmembrane</keyword>
<proteinExistence type="predicted"/>
<reference evidence="3 4" key="1">
    <citation type="submission" date="2018-12" db="EMBL/GenBank/DDBJ databases">
        <authorList>
            <consortium name="Pathogen Informatics"/>
        </authorList>
    </citation>
    <scope>NUCLEOTIDE SEQUENCE [LARGE SCALE GENOMIC DNA]</scope>
    <source>
        <strain evidence="3 4">NCTC12967</strain>
    </source>
</reference>
<organism evidence="3 4">
    <name type="scientific">Arachnia propionica</name>
    <dbReference type="NCBI Taxonomy" id="1750"/>
    <lineage>
        <taxon>Bacteria</taxon>
        <taxon>Bacillati</taxon>
        <taxon>Actinomycetota</taxon>
        <taxon>Actinomycetes</taxon>
        <taxon>Propionibacteriales</taxon>
        <taxon>Propionibacteriaceae</taxon>
        <taxon>Arachnia</taxon>
    </lineage>
</organism>
<evidence type="ECO:0000313" key="3">
    <source>
        <dbReference type="EMBL" id="VEH71042.1"/>
    </source>
</evidence>
<evidence type="ECO:0000256" key="2">
    <source>
        <dbReference type="SAM" id="Phobius"/>
    </source>
</evidence>
<feature type="transmembrane region" description="Helical" evidence="2">
    <location>
        <begin position="84"/>
        <end position="101"/>
    </location>
</feature>
<evidence type="ECO:0000313" key="4">
    <source>
        <dbReference type="Proteomes" id="UP000273044"/>
    </source>
</evidence>
<dbReference type="GeneID" id="64407793"/>
<dbReference type="AlphaFoldDB" id="A0A448N0Z6"/>
<feature type="transmembrane region" description="Helical" evidence="2">
    <location>
        <begin position="108"/>
        <end position="126"/>
    </location>
</feature>
<protein>
    <submittedName>
        <fullName evidence="3">Uncharacterized protein</fullName>
    </submittedName>
</protein>
<feature type="region of interest" description="Disordered" evidence="1">
    <location>
        <begin position="1"/>
        <end position="36"/>
    </location>
</feature>
<keyword evidence="2" id="KW-0472">Membrane</keyword>
<gene>
    <name evidence="3" type="ORF">NCTC12967_02352</name>
</gene>
<dbReference type="Proteomes" id="UP000273044">
    <property type="component" value="Chromosome"/>
</dbReference>
<feature type="transmembrane region" description="Helical" evidence="2">
    <location>
        <begin position="203"/>
        <end position="224"/>
    </location>
</feature>
<dbReference type="RefSeq" id="WP_061787962.1">
    <property type="nucleotide sequence ID" value="NZ_CAURRE010000012.1"/>
</dbReference>
<evidence type="ECO:0000256" key="1">
    <source>
        <dbReference type="SAM" id="MobiDB-lite"/>
    </source>
</evidence>
<feature type="compositionally biased region" description="Basic and acidic residues" evidence="1">
    <location>
        <begin position="14"/>
        <end position="36"/>
    </location>
</feature>
<keyword evidence="2" id="KW-1133">Transmembrane helix</keyword>
<feature type="transmembrane region" description="Helical" evidence="2">
    <location>
        <begin position="51"/>
        <end position="72"/>
    </location>
</feature>
<name>A0A448N0Z6_9ACTN</name>